<comment type="caution">
    <text evidence="1">The sequence shown here is derived from an EMBL/GenBank/DDBJ whole genome shotgun (WGS) entry which is preliminary data.</text>
</comment>
<feature type="non-terminal residue" evidence="1">
    <location>
        <position position="179"/>
    </location>
</feature>
<evidence type="ECO:0000313" key="1">
    <source>
        <dbReference type="EMBL" id="MED6233946.1"/>
    </source>
</evidence>
<name>A0ABU7A796_9TELE</name>
<keyword evidence="2" id="KW-1185">Reference proteome</keyword>
<dbReference type="EMBL" id="JAHUTI010004109">
    <property type="protein sequence ID" value="MED6233946.1"/>
    <property type="molecule type" value="Genomic_DNA"/>
</dbReference>
<protein>
    <submittedName>
        <fullName evidence="1">Uncharacterized protein</fullName>
    </submittedName>
</protein>
<reference evidence="1 2" key="1">
    <citation type="submission" date="2021-07" db="EMBL/GenBank/DDBJ databases">
        <authorList>
            <person name="Palmer J.M."/>
        </authorList>
    </citation>
    <scope>NUCLEOTIDE SEQUENCE [LARGE SCALE GENOMIC DNA]</scope>
    <source>
        <strain evidence="1 2">AT_MEX2019</strain>
        <tissue evidence="1">Muscle</tissue>
    </source>
</reference>
<sequence length="179" mass="21017">MSLEEGDYDDDKDEDNLSPHFWFVQEIPPFRFLWNRDLWCWVTGVTYSTDCQEEYLSRRLPALQYFESLSFGSMSLSFLDYVSESTLEDQACLHSEDSYPVIYLRLDSHQAGSFLSSSSPEPSHKRTLSTLQRKPLHIELVYGNLSSTEQHQVNSLRIYLLKTWILNLIPPWRPDHHNP</sequence>
<proteinExistence type="predicted"/>
<evidence type="ECO:0000313" key="2">
    <source>
        <dbReference type="Proteomes" id="UP001345963"/>
    </source>
</evidence>
<dbReference type="Proteomes" id="UP001345963">
    <property type="component" value="Unassembled WGS sequence"/>
</dbReference>
<gene>
    <name evidence="1" type="ORF">ATANTOWER_019594</name>
</gene>
<organism evidence="1 2">
    <name type="scientific">Ataeniobius toweri</name>
    <dbReference type="NCBI Taxonomy" id="208326"/>
    <lineage>
        <taxon>Eukaryota</taxon>
        <taxon>Metazoa</taxon>
        <taxon>Chordata</taxon>
        <taxon>Craniata</taxon>
        <taxon>Vertebrata</taxon>
        <taxon>Euteleostomi</taxon>
        <taxon>Actinopterygii</taxon>
        <taxon>Neopterygii</taxon>
        <taxon>Teleostei</taxon>
        <taxon>Neoteleostei</taxon>
        <taxon>Acanthomorphata</taxon>
        <taxon>Ovalentaria</taxon>
        <taxon>Atherinomorphae</taxon>
        <taxon>Cyprinodontiformes</taxon>
        <taxon>Goodeidae</taxon>
        <taxon>Ataeniobius</taxon>
    </lineage>
</organism>
<accession>A0ABU7A796</accession>